<reference evidence="4 5" key="1">
    <citation type="submission" date="2016-12" db="EMBL/GenBank/DDBJ databases">
        <authorList>
            <person name="Song W.-J."/>
            <person name="Kurnit D.M."/>
        </authorList>
    </citation>
    <scope>NUCLEOTIDE SEQUENCE [LARGE SCALE GENOMIC DNA]</scope>
    <source>
        <strain evidence="4 5">HSG9</strain>
    </source>
</reference>
<dbReference type="GO" id="GO:0016887">
    <property type="term" value="F:ATP hydrolysis activity"/>
    <property type="evidence" value="ECO:0007669"/>
    <property type="project" value="InterPro"/>
</dbReference>
<evidence type="ECO:0000313" key="4">
    <source>
        <dbReference type="EMBL" id="OQD41959.1"/>
    </source>
</evidence>
<dbReference type="PROSITE" id="PS50893">
    <property type="entry name" value="ABC_TRANSPORTER_2"/>
    <property type="match status" value="1"/>
</dbReference>
<dbReference type="GO" id="GO:0005524">
    <property type="term" value="F:ATP binding"/>
    <property type="evidence" value="ECO:0007669"/>
    <property type="project" value="UniProtKB-KW"/>
</dbReference>
<keyword evidence="2 4" id="KW-0067">ATP-binding</keyword>
<keyword evidence="5" id="KW-1185">Reference proteome</keyword>
<dbReference type="PANTHER" id="PTHR24220">
    <property type="entry name" value="IMPORT ATP-BINDING PROTEIN"/>
    <property type="match status" value="1"/>
</dbReference>
<proteinExistence type="predicted"/>
<evidence type="ECO:0000313" key="5">
    <source>
        <dbReference type="Proteomes" id="UP000191680"/>
    </source>
</evidence>
<protein>
    <submittedName>
        <fullName evidence="4">ABC transporter ATP-binding protein</fullName>
    </submittedName>
</protein>
<dbReference type="InterPro" id="IPR015854">
    <property type="entry name" value="ABC_transpr_LolD-like"/>
</dbReference>
<dbReference type="RefSeq" id="WP_080319548.1">
    <property type="nucleotide sequence ID" value="NZ_MTBC01000009.1"/>
</dbReference>
<dbReference type="SUPFAM" id="SSF52540">
    <property type="entry name" value="P-loop containing nucleoside triphosphate hydrolases"/>
    <property type="match status" value="1"/>
</dbReference>
<dbReference type="OrthoDB" id="1414429at2"/>
<evidence type="ECO:0000256" key="1">
    <source>
        <dbReference type="ARBA" id="ARBA00022741"/>
    </source>
</evidence>
<dbReference type="AlphaFoldDB" id="A0A1V6LPB9"/>
<sequence>MISSNSLTYQYPSSSSVLAFPNLNLDEAESLLILGKSGVGKTTLLHLLAGLLNPATGNITINHTNITTLSAKALDAFRGKQIGMVFQNNHALRSLTVLENLKARLYFTKKTSNKNALVELLNVLGIADCQNKKTNELSIGQLQRLGIALAVVHQPKLILADEPTSSLDDTNCTKVMQLLQEQATANKANLIVITHDQRIKANFKNVLSL</sequence>
<feature type="domain" description="ABC transporter" evidence="3">
    <location>
        <begin position="2"/>
        <end position="209"/>
    </location>
</feature>
<dbReference type="Proteomes" id="UP000191680">
    <property type="component" value="Unassembled WGS sequence"/>
</dbReference>
<gene>
    <name evidence="4" type="ORF">BUL40_12650</name>
</gene>
<keyword evidence="1" id="KW-0547">Nucleotide-binding</keyword>
<dbReference type="InterPro" id="IPR003593">
    <property type="entry name" value="AAA+_ATPase"/>
</dbReference>
<evidence type="ECO:0000259" key="3">
    <source>
        <dbReference type="PROSITE" id="PS50893"/>
    </source>
</evidence>
<dbReference type="GO" id="GO:0022857">
    <property type="term" value="F:transmembrane transporter activity"/>
    <property type="evidence" value="ECO:0007669"/>
    <property type="project" value="TreeGrafter"/>
</dbReference>
<organism evidence="4 5">
    <name type="scientific">Croceivirga radicis</name>
    <dbReference type="NCBI Taxonomy" id="1929488"/>
    <lineage>
        <taxon>Bacteria</taxon>
        <taxon>Pseudomonadati</taxon>
        <taxon>Bacteroidota</taxon>
        <taxon>Flavobacteriia</taxon>
        <taxon>Flavobacteriales</taxon>
        <taxon>Flavobacteriaceae</taxon>
        <taxon>Croceivirga</taxon>
    </lineage>
</organism>
<dbReference type="PANTHER" id="PTHR24220:SF611">
    <property type="entry name" value="ATP-BINDING COMPONENT OF ABC TRANSPORTER-RELATED"/>
    <property type="match status" value="1"/>
</dbReference>
<dbReference type="SMART" id="SM00382">
    <property type="entry name" value="AAA"/>
    <property type="match status" value="1"/>
</dbReference>
<comment type="caution">
    <text evidence="4">The sequence shown here is derived from an EMBL/GenBank/DDBJ whole genome shotgun (WGS) entry which is preliminary data.</text>
</comment>
<name>A0A1V6LPB9_9FLAO</name>
<dbReference type="GO" id="GO:0005886">
    <property type="term" value="C:plasma membrane"/>
    <property type="evidence" value="ECO:0007669"/>
    <property type="project" value="TreeGrafter"/>
</dbReference>
<evidence type="ECO:0000256" key="2">
    <source>
        <dbReference type="ARBA" id="ARBA00022840"/>
    </source>
</evidence>
<dbReference type="InterPro" id="IPR027417">
    <property type="entry name" value="P-loop_NTPase"/>
</dbReference>
<dbReference type="InterPro" id="IPR003439">
    <property type="entry name" value="ABC_transporter-like_ATP-bd"/>
</dbReference>
<dbReference type="Gene3D" id="3.40.50.300">
    <property type="entry name" value="P-loop containing nucleotide triphosphate hydrolases"/>
    <property type="match status" value="1"/>
</dbReference>
<dbReference type="EMBL" id="MTBC01000009">
    <property type="protein sequence ID" value="OQD41959.1"/>
    <property type="molecule type" value="Genomic_DNA"/>
</dbReference>
<accession>A0A1V6LPB9</accession>
<dbReference type="Pfam" id="PF00005">
    <property type="entry name" value="ABC_tran"/>
    <property type="match status" value="1"/>
</dbReference>